<proteinExistence type="predicted"/>
<dbReference type="RefSeq" id="XP_040675862.1">
    <property type="nucleotide sequence ID" value="XM_040826190.1"/>
</dbReference>
<dbReference type="HOGENOM" id="CLU_2441308_0_0_1"/>
<name>A0A0B2WFT1_METAS</name>
<dbReference type="EMBL" id="AZHE01000030">
    <property type="protein sequence ID" value="KHN94796.1"/>
    <property type="molecule type" value="Genomic_DNA"/>
</dbReference>
<keyword evidence="2" id="KW-1185">Reference proteome</keyword>
<accession>A0A0B2WFT1</accession>
<evidence type="ECO:0000313" key="1">
    <source>
        <dbReference type="EMBL" id="KHN94796.1"/>
    </source>
</evidence>
<gene>
    <name evidence="1" type="ORF">MAM_07392</name>
</gene>
<dbReference type="GeneID" id="63741847"/>
<evidence type="ECO:0000313" key="2">
    <source>
        <dbReference type="Proteomes" id="UP000030816"/>
    </source>
</evidence>
<comment type="caution">
    <text evidence="1">The sequence shown here is derived from an EMBL/GenBank/DDBJ whole genome shotgun (WGS) entry which is preliminary data.</text>
</comment>
<protein>
    <submittedName>
        <fullName evidence="1">Uncharacterized protein</fullName>
    </submittedName>
</protein>
<sequence length="90" mass="9753">MSTCLVWQPCGLGLVPLRRRAALLTRSLPFGRVDGTRALLMSRLVSDLASCSRAPGVAGASRGALSRPRQPPVFGSVFARYVYYMDPWAA</sequence>
<organism evidence="1 2">
    <name type="scientific">Metarhizium album (strain ARSEF 1941)</name>
    <dbReference type="NCBI Taxonomy" id="1081103"/>
    <lineage>
        <taxon>Eukaryota</taxon>
        <taxon>Fungi</taxon>
        <taxon>Dikarya</taxon>
        <taxon>Ascomycota</taxon>
        <taxon>Pezizomycotina</taxon>
        <taxon>Sordariomycetes</taxon>
        <taxon>Hypocreomycetidae</taxon>
        <taxon>Hypocreales</taxon>
        <taxon>Clavicipitaceae</taxon>
        <taxon>Metarhizium</taxon>
    </lineage>
</organism>
<reference evidence="1 2" key="1">
    <citation type="journal article" date="2014" name="Proc. Natl. Acad. Sci. U.S.A.">
        <title>Trajectory and genomic determinants of fungal-pathogen speciation and host adaptation.</title>
        <authorList>
            <person name="Hu X."/>
            <person name="Xiao G."/>
            <person name="Zheng P."/>
            <person name="Shang Y."/>
            <person name="Su Y."/>
            <person name="Zhang X."/>
            <person name="Liu X."/>
            <person name="Zhan S."/>
            <person name="St Leger R.J."/>
            <person name="Wang C."/>
        </authorList>
    </citation>
    <scope>NUCLEOTIDE SEQUENCE [LARGE SCALE GENOMIC DNA]</scope>
    <source>
        <strain evidence="1 2">ARSEF 1941</strain>
    </source>
</reference>
<dbReference type="AlphaFoldDB" id="A0A0B2WFT1"/>
<dbReference type="Proteomes" id="UP000030816">
    <property type="component" value="Unassembled WGS sequence"/>
</dbReference>